<dbReference type="VEuPathDB" id="VectorBase:CSON014568"/>
<protein>
    <submittedName>
        <fullName evidence="2">CSON014568 protein</fullName>
    </submittedName>
</protein>
<accession>A0A336MB18</accession>
<feature type="compositionally biased region" description="Basic and acidic residues" evidence="1">
    <location>
        <begin position="103"/>
        <end position="125"/>
    </location>
</feature>
<feature type="region of interest" description="Disordered" evidence="1">
    <location>
        <begin position="300"/>
        <end position="345"/>
    </location>
</feature>
<sequence>MQDNVSLFTVLSTVYGNQHSSSNNNTNNTHHNTTEIKKDSNVTKISWYSDKNKENENVEQKNQNNENKTSEKVQKTSNTEVKKSNETETGDKDLTLEQILKSLESEKVAKTVESEKSSQDAREKSSQNVENDDEDHYPPVPPPYPYPYAGYPELPSYHNEEPISNYEHATSQNYEPSHFDWNNYPLQDLPAAYFDPNYYPDETFDDSNHLYTDNSYSQDVDKRNVEYENPLDMVYNLNEPVFLDKPCPCSGFGSFDDHPQYKRHAYPFPPFGPKETEGPLKFELPKPQWLEKLKQLTEEKKTKRLFQQTPHVKQRSTDDDEFSPLPSRFFEDETDENGKLYLNDQLKRERQDDAFLS</sequence>
<evidence type="ECO:0000256" key="1">
    <source>
        <dbReference type="SAM" id="MobiDB-lite"/>
    </source>
</evidence>
<gene>
    <name evidence="2" type="primary">CSON014568</name>
</gene>
<feature type="compositionally biased region" description="Low complexity" evidence="1">
    <location>
        <begin position="19"/>
        <end position="31"/>
    </location>
</feature>
<dbReference type="EMBL" id="UFQT01000833">
    <property type="protein sequence ID" value="SSX27475.1"/>
    <property type="molecule type" value="Genomic_DNA"/>
</dbReference>
<organism evidence="2">
    <name type="scientific">Culicoides sonorensis</name>
    <name type="common">Biting midge</name>
    <dbReference type="NCBI Taxonomy" id="179676"/>
    <lineage>
        <taxon>Eukaryota</taxon>
        <taxon>Metazoa</taxon>
        <taxon>Ecdysozoa</taxon>
        <taxon>Arthropoda</taxon>
        <taxon>Hexapoda</taxon>
        <taxon>Insecta</taxon>
        <taxon>Pterygota</taxon>
        <taxon>Neoptera</taxon>
        <taxon>Endopterygota</taxon>
        <taxon>Diptera</taxon>
        <taxon>Nematocera</taxon>
        <taxon>Chironomoidea</taxon>
        <taxon>Ceratopogonidae</taxon>
        <taxon>Ceratopogoninae</taxon>
        <taxon>Culicoides</taxon>
        <taxon>Monoculicoides</taxon>
    </lineage>
</organism>
<name>A0A336MB18_CULSO</name>
<feature type="compositionally biased region" description="Basic and acidic residues" evidence="1">
    <location>
        <begin position="68"/>
        <end position="95"/>
    </location>
</feature>
<proteinExistence type="predicted"/>
<reference evidence="2" key="1">
    <citation type="submission" date="2018-07" db="EMBL/GenBank/DDBJ databases">
        <authorList>
            <person name="Quirk P.G."/>
            <person name="Krulwich T.A."/>
        </authorList>
    </citation>
    <scope>NUCLEOTIDE SEQUENCE</scope>
</reference>
<feature type="compositionally biased region" description="Basic and acidic residues" evidence="1">
    <location>
        <begin position="50"/>
        <end position="59"/>
    </location>
</feature>
<feature type="region of interest" description="Disordered" evidence="1">
    <location>
        <begin position="18"/>
        <end position="161"/>
    </location>
</feature>
<feature type="compositionally biased region" description="Basic and acidic residues" evidence="1">
    <location>
        <begin position="32"/>
        <end position="41"/>
    </location>
</feature>
<dbReference type="AlphaFoldDB" id="A0A336MB18"/>
<evidence type="ECO:0000313" key="2">
    <source>
        <dbReference type="EMBL" id="SSX27475.1"/>
    </source>
</evidence>